<dbReference type="RefSeq" id="WP_065486138.1">
    <property type="nucleotide sequence ID" value="NZ_CP015351.1"/>
</dbReference>
<protein>
    <submittedName>
        <fullName evidence="2">Uncharacterized protein</fullName>
    </submittedName>
</protein>
<sequence>MKSFEKIMKVVPITGISTAILLSPGFAFAAEKGKTTQVQESAINSVVKSGTGINVDVKTIKDDLVERIAFLSKTDNALNDLAVKTIIRGAVNGWAPQFENVSPDIKLTDVTIDKYIDDSIELGSYSNPTKDPQTFQTPSKTEEVEDSFTYSNAEGVKIGVSSETKLGLEIPFVAKGGETITISSEFTYDHTSSNTTTHKTSVTYPSQTLVCAPGYKTSLIIKTSKAQFSGTMGMDAKITNVDQLNWNLPQSMDLYTVYKKTSSTIPLPSYITLDAAHQTVLFKKKIPFSGVAGHLTAAEASQVKLESLDGTKKAITMSLQQYKDPQIRAKLLKN</sequence>
<reference evidence="2 3" key="1">
    <citation type="submission" date="2016-04" db="EMBL/GenBank/DDBJ databases">
        <title>High quality genome of the nematocidal Bacillus thuringiensis MYBT18246.</title>
        <authorList>
            <person name="Hollensteiner J."/>
            <person name="Poehlein A."/>
            <person name="Sproeer C."/>
            <person name="Bunk B."/>
            <person name="Rosenstiel P."/>
            <person name="Schulenburg H."/>
            <person name="Liesegang H."/>
        </authorList>
    </citation>
    <scope>NUCLEOTIDE SEQUENCE [LARGE SCALE GENOMIC DNA]</scope>
    <source>
        <strain evidence="2 3">MYBT18246</strain>
        <plasmid evidence="2 3">p150790</plasmid>
    </source>
</reference>
<name>A0A9W3SI30_BACTU</name>
<evidence type="ECO:0000256" key="1">
    <source>
        <dbReference type="SAM" id="SignalP"/>
    </source>
</evidence>
<organism evidence="2 3">
    <name type="scientific">Bacillus thuringiensis</name>
    <dbReference type="NCBI Taxonomy" id="1428"/>
    <lineage>
        <taxon>Bacteria</taxon>
        <taxon>Bacillati</taxon>
        <taxon>Bacillota</taxon>
        <taxon>Bacilli</taxon>
        <taxon>Bacillales</taxon>
        <taxon>Bacillaceae</taxon>
        <taxon>Bacillus</taxon>
        <taxon>Bacillus cereus group</taxon>
    </lineage>
</organism>
<feature type="chain" id="PRO_5040880945" evidence="1">
    <location>
        <begin position="30"/>
        <end position="334"/>
    </location>
</feature>
<dbReference type="InterPro" id="IPR004991">
    <property type="entry name" value="Aerolysin-like"/>
</dbReference>
<feature type="signal peptide" evidence="1">
    <location>
        <begin position="1"/>
        <end position="29"/>
    </location>
</feature>
<dbReference type="SUPFAM" id="SSF56973">
    <property type="entry name" value="Aerolisin/ETX pore-forming domain"/>
    <property type="match status" value="1"/>
</dbReference>
<keyword evidence="1" id="KW-0732">Signal</keyword>
<evidence type="ECO:0000313" key="3">
    <source>
        <dbReference type="Proteomes" id="UP000092743"/>
    </source>
</evidence>
<gene>
    <name evidence="2" type="ORF">BT246_63330</name>
</gene>
<proteinExistence type="predicted"/>
<evidence type="ECO:0000313" key="2">
    <source>
        <dbReference type="EMBL" id="ANS51624.1"/>
    </source>
</evidence>
<accession>A0A9W3SI30</accession>
<geneLocation type="plasmid" evidence="2 3">
    <name>p150790</name>
</geneLocation>
<dbReference type="Proteomes" id="UP000092743">
    <property type="component" value="Plasmid p150790"/>
</dbReference>
<dbReference type="CDD" id="cd20223">
    <property type="entry name" value="PFM_epsilon-toxin-like"/>
    <property type="match status" value="1"/>
</dbReference>
<dbReference type="Pfam" id="PF03318">
    <property type="entry name" value="ETX_MTX2"/>
    <property type="match status" value="1"/>
</dbReference>
<dbReference type="AlphaFoldDB" id="A0A9W3SI30"/>
<dbReference type="Gene3D" id="2.170.15.10">
    <property type="entry name" value="Proaerolysin, chain A, domain 3"/>
    <property type="match status" value="1"/>
</dbReference>
<keyword evidence="2" id="KW-0614">Plasmid</keyword>
<dbReference type="EMBL" id="CP015351">
    <property type="protein sequence ID" value="ANS51624.1"/>
    <property type="molecule type" value="Genomic_DNA"/>
</dbReference>